<organism evidence="1 2">
    <name type="scientific">Vibrio vulnificus (strain YJ016)</name>
    <dbReference type="NCBI Taxonomy" id="196600"/>
    <lineage>
        <taxon>Bacteria</taxon>
        <taxon>Pseudomonadati</taxon>
        <taxon>Pseudomonadota</taxon>
        <taxon>Gammaproteobacteria</taxon>
        <taxon>Vibrionales</taxon>
        <taxon>Vibrionaceae</taxon>
        <taxon>Vibrio</taxon>
    </lineage>
</organism>
<proteinExistence type="predicted"/>
<dbReference type="HOGENOM" id="CLU_3142171_0_0_6"/>
<sequence length="49" mass="5620">MVLAHFQRKNRQQDPAFNCVGDGRGGDRLYADFIRGEWISLVSDEHSNI</sequence>
<protein>
    <submittedName>
        <fullName evidence="1">Uncharacterized protein</fullName>
    </submittedName>
</protein>
<dbReference type="EMBL" id="BA000037">
    <property type="protein sequence ID" value="BAC94902.1"/>
    <property type="molecule type" value="Genomic_DNA"/>
</dbReference>
<accession>Q7MJM3</accession>
<dbReference type="Proteomes" id="UP000002675">
    <property type="component" value="Chromosome I"/>
</dbReference>
<dbReference type="AlphaFoldDB" id="Q7MJM3"/>
<dbReference type="KEGG" id="vvy:VV2138"/>
<evidence type="ECO:0000313" key="1">
    <source>
        <dbReference type="EMBL" id="BAC94902.1"/>
    </source>
</evidence>
<name>Q7MJM3_VIBVY</name>
<evidence type="ECO:0000313" key="2">
    <source>
        <dbReference type="Proteomes" id="UP000002675"/>
    </source>
</evidence>
<gene>
    <name evidence="1" type="ordered locus">VV2138</name>
</gene>
<reference evidence="1 2" key="1">
    <citation type="journal article" date="2003" name="Genome Res.">
        <title>Comparative genome analysis of Vibrio vulnificus, a marine pathogen.</title>
        <authorList>
            <person name="Chen C.Y."/>
            <person name="Wu K.M."/>
            <person name="Chang Y.C."/>
            <person name="Chang C.H."/>
            <person name="Tsai H.C."/>
            <person name="Liao T.L."/>
            <person name="Liu Y.M."/>
            <person name="Chen H.J."/>
            <person name="Shen A.B."/>
            <person name="Li J.C."/>
            <person name="Su T.L."/>
            <person name="Shao C.P."/>
            <person name="Lee C.T."/>
            <person name="Hor L.I."/>
            <person name="Tsai S.F."/>
        </authorList>
    </citation>
    <scope>NUCLEOTIDE SEQUENCE [LARGE SCALE GENOMIC DNA]</scope>
    <source>
        <strain evidence="1 2">YJ016</strain>
    </source>
</reference>